<accession>A0AAD8NRG3</accession>
<keyword evidence="1" id="KW-1133">Transmembrane helix</keyword>
<dbReference type="Proteomes" id="UP001229421">
    <property type="component" value="Unassembled WGS sequence"/>
</dbReference>
<comment type="caution">
    <text evidence="2">The sequence shown here is derived from an EMBL/GenBank/DDBJ whole genome shotgun (WGS) entry which is preliminary data.</text>
</comment>
<feature type="transmembrane region" description="Helical" evidence="1">
    <location>
        <begin position="21"/>
        <end position="43"/>
    </location>
</feature>
<keyword evidence="1" id="KW-0812">Transmembrane</keyword>
<evidence type="ECO:0000313" key="3">
    <source>
        <dbReference type="Proteomes" id="UP001229421"/>
    </source>
</evidence>
<gene>
    <name evidence="2" type="ORF">QVD17_27830</name>
</gene>
<reference evidence="2" key="1">
    <citation type="journal article" date="2023" name="bioRxiv">
        <title>Improved chromosome-level genome assembly for marigold (Tagetes erecta).</title>
        <authorList>
            <person name="Jiang F."/>
            <person name="Yuan L."/>
            <person name="Wang S."/>
            <person name="Wang H."/>
            <person name="Xu D."/>
            <person name="Wang A."/>
            <person name="Fan W."/>
        </authorList>
    </citation>
    <scope>NUCLEOTIDE SEQUENCE</scope>
    <source>
        <strain evidence="2">WSJ</strain>
        <tissue evidence="2">Leaf</tissue>
    </source>
</reference>
<evidence type="ECO:0000313" key="2">
    <source>
        <dbReference type="EMBL" id="KAK1418684.1"/>
    </source>
</evidence>
<feature type="transmembrane region" description="Helical" evidence="1">
    <location>
        <begin position="75"/>
        <end position="94"/>
    </location>
</feature>
<name>A0AAD8NRG3_TARER</name>
<evidence type="ECO:0000256" key="1">
    <source>
        <dbReference type="SAM" id="Phobius"/>
    </source>
</evidence>
<sequence>MTSKNLHLNGLKILYKSTNQGIYLKTNVSFFIAAIIITFQFHINFSYHLHYLFPTSYLRTLLPIIFTHQIRVLKFQFVVLLMMTAIAVAVAVAVD</sequence>
<dbReference type="AlphaFoldDB" id="A0AAD8NRG3"/>
<dbReference type="EMBL" id="JAUHHV010000007">
    <property type="protein sequence ID" value="KAK1418684.1"/>
    <property type="molecule type" value="Genomic_DNA"/>
</dbReference>
<keyword evidence="3" id="KW-1185">Reference proteome</keyword>
<protein>
    <submittedName>
        <fullName evidence="2">Uncharacterized protein</fullName>
    </submittedName>
</protein>
<organism evidence="2 3">
    <name type="scientific">Tagetes erecta</name>
    <name type="common">African marigold</name>
    <dbReference type="NCBI Taxonomy" id="13708"/>
    <lineage>
        <taxon>Eukaryota</taxon>
        <taxon>Viridiplantae</taxon>
        <taxon>Streptophyta</taxon>
        <taxon>Embryophyta</taxon>
        <taxon>Tracheophyta</taxon>
        <taxon>Spermatophyta</taxon>
        <taxon>Magnoliopsida</taxon>
        <taxon>eudicotyledons</taxon>
        <taxon>Gunneridae</taxon>
        <taxon>Pentapetalae</taxon>
        <taxon>asterids</taxon>
        <taxon>campanulids</taxon>
        <taxon>Asterales</taxon>
        <taxon>Asteraceae</taxon>
        <taxon>Asteroideae</taxon>
        <taxon>Heliantheae alliance</taxon>
        <taxon>Tageteae</taxon>
        <taxon>Tagetes</taxon>
    </lineage>
</organism>
<proteinExistence type="predicted"/>
<keyword evidence="1" id="KW-0472">Membrane</keyword>